<feature type="coiled-coil region" evidence="6">
    <location>
        <begin position="398"/>
        <end position="425"/>
    </location>
</feature>
<dbReference type="FunCoup" id="A0A2G5ECZ3">
    <property type="interactions" value="290"/>
</dbReference>
<evidence type="ECO:0000313" key="10">
    <source>
        <dbReference type="Proteomes" id="UP000230069"/>
    </source>
</evidence>
<dbReference type="Pfam" id="PF00010">
    <property type="entry name" value="HLH"/>
    <property type="match status" value="1"/>
</dbReference>
<dbReference type="GO" id="GO:0005634">
    <property type="term" value="C:nucleus"/>
    <property type="evidence" value="ECO:0007669"/>
    <property type="project" value="UniProtKB-SubCell"/>
</dbReference>
<dbReference type="GO" id="GO:0000978">
    <property type="term" value="F:RNA polymerase II cis-regulatory region sequence-specific DNA binding"/>
    <property type="evidence" value="ECO:0007669"/>
    <property type="project" value="TreeGrafter"/>
</dbReference>
<sequence>MQTTVCEVEKIPNYQELKIERGKKKKRVVMDANLLRQQQMNSGLLRYRSAPSSLFANFMDGEDDFIASHHRSSSPEAESMFARFMNCGDSTSPSLHEIGEKSAIKAEVSVGNNRSSSQFLGVIDEHESEQILFNTPPPLPQPPKQQAPMSNHASNVAENVYRVASSMGLDHQSSQMKMGNSNLIRHSSSPAGLFANLNVENGYAVMRGIGNFGAGNSTNEAASTRRLKNQMNYPSGPPSSSGLMSPISEVGSESIGTCAGDGGSVGNSNVSNQYPPNFPLNSWEDSALENFTSLKRFRDADTKMHSGLNSSEPENPEAGNQTRNLTHHFSLPKTSVEMAAILQFQDSVPCKIRAKRGCATHPRSIAERVRRTRISERMRKLQELVPNMDKQTNTADMLDLAVEYIKELQKQVKKLNDNRATCTCSSKQKPY</sequence>
<accession>A0A2G5ECZ3</accession>
<keyword evidence="5" id="KW-0539">Nucleus</keyword>
<keyword evidence="2" id="KW-0805">Transcription regulation</keyword>
<dbReference type="SMART" id="SM00353">
    <property type="entry name" value="HLH"/>
    <property type="match status" value="1"/>
</dbReference>
<evidence type="ECO:0000256" key="4">
    <source>
        <dbReference type="ARBA" id="ARBA00023163"/>
    </source>
</evidence>
<evidence type="ECO:0000256" key="7">
    <source>
        <dbReference type="SAM" id="MobiDB-lite"/>
    </source>
</evidence>
<feature type="compositionally biased region" description="Low complexity" evidence="7">
    <location>
        <begin position="238"/>
        <end position="248"/>
    </location>
</feature>
<evidence type="ECO:0000259" key="8">
    <source>
        <dbReference type="PROSITE" id="PS50888"/>
    </source>
</evidence>
<feature type="region of interest" description="Disordered" evidence="7">
    <location>
        <begin position="229"/>
        <end position="269"/>
    </location>
</feature>
<dbReference type="CDD" id="cd11393">
    <property type="entry name" value="bHLH_AtbHLH_like"/>
    <property type="match status" value="1"/>
</dbReference>
<dbReference type="Gene3D" id="4.10.280.10">
    <property type="entry name" value="Helix-loop-helix DNA-binding domain"/>
    <property type="match status" value="1"/>
</dbReference>
<keyword evidence="6" id="KW-0175">Coiled coil</keyword>
<evidence type="ECO:0000256" key="5">
    <source>
        <dbReference type="ARBA" id="ARBA00023242"/>
    </source>
</evidence>
<dbReference type="PANTHER" id="PTHR16223:SF125">
    <property type="entry name" value="OS08G0506700 PROTEIN"/>
    <property type="match status" value="1"/>
</dbReference>
<comment type="subcellular location">
    <subcellularLocation>
        <location evidence="1">Nucleus</location>
    </subcellularLocation>
</comment>
<organism evidence="9 10">
    <name type="scientific">Aquilegia coerulea</name>
    <name type="common">Rocky mountain columbine</name>
    <dbReference type="NCBI Taxonomy" id="218851"/>
    <lineage>
        <taxon>Eukaryota</taxon>
        <taxon>Viridiplantae</taxon>
        <taxon>Streptophyta</taxon>
        <taxon>Embryophyta</taxon>
        <taxon>Tracheophyta</taxon>
        <taxon>Spermatophyta</taxon>
        <taxon>Magnoliopsida</taxon>
        <taxon>Ranunculales</taxon>
        <taxon>Ranunculaceae</taxon>
        <taxon>Thalictroideae</taxon>
        <taxon>Aquilegia</taxon>
    </lineage>
</organism>
<name>A0A2G5ECZ3_AQUCA</name>
<dbReference type="OrthoDB" id="2019494at2759"/>
<evidence type="ECO:0000313" key="9">
    <source>
        <dbReference type="EMBL" id="PIA53590.1"/>
    </source>
</evidence>
<dbReference type="SUPFAM" id="SSF47459">
    <property type="entry name" value="HLH, helix-loop-helix DNA-binding domain"/>
    <property type="match status" value="1"/>
</dbReference>
<dbReference type="InterPro" id="IPR011598">
    <property type="entry name" value="bHLH_dom"/>
</dbReference>
<dbReference type="FunFam" id="4.10.280.10:FF:000021">
    <property type="entry name" value="Transcription factor bHLH130 family"/>
    <property type="match status" value="1"/>
</dbReference>
<evidence type="ECO:0000256" key="2">
    <source>
        <dbReference type="ARBA" id="ARBA00023015"/>
    </source>
</evidence>
<reference evidence="9 10" key="1">
    <citation type="submission" date="2017-09" db="EMBL/GenBank/DDBJ databases">
        <title>WGS assembly of Aquilegia coerulea Goldsmith.</title>
        <authorList>
            <person name="Hodges S."/>
            <person name="Kramer E."/>
            <person name="Nordborg M."/>
            <person name="Tomkins J."/>
            <person name="Borevitz J."/>
            <person name="Derieg N."/>
            <person name="Yan J."/>
            <person name="Mihaltcheva S."/>
            <person name="Hayes R.D."/>
            <person name="Rokhsar D."/>
        </authorList>
    </citation>
    <scope>NUCLEOTIDE SEQUENCE [LARGE SCALE GENOMIC DNA]</scope>
    <source>
        <strain evidence="10">cv. Goldsmith</strain>
    </source>
</reference>
<dbReference type="InterPro" id="IPR036638">
    <property type="entry name" value="HLH_DNA-bd_sf"/>
</dbReference>
<keyword evidence="4" id="KW-0804">Transcription</keyword>
<dbReference type="InterPro" id="IPR045843">
    <property type="entry name" value="IND-like"/>
</dbReference>
<dbReference type="AlphaFoldDB" id="A0A2G5ECZ3"/>
<protein>
    <recommendedName>
        <fullName evidence="8">BHLH domain-containing protein</fullName>
    </recommendedName>
</protein>
<proteinExistence type="predicted"/>
<dbReference type="InParanoid" id="A0A2G5ECZ3"/>
<dbReference type="Proteomes" id="UP000230069">
    <property type="component" value="Unassembled WGS sequence"/>
</dbReference>
<feature type="domain" description="BHLH" evidence="8">
    <location>
        <begin position="358"/>
        <end position="408"/>
    </location>
</feature>
<dbReference type="PROSITE" id="PS50888">
    <property type="entry name" value="BHLH"/>
    <property type="match status" value="1"/>
</dbReference>
<dbReference type="EMBL" id="KZ305026">
    <property type="protein sequence ID" value="PIA53590.1"/>
    <property type="molecule type" value="Genomic_DNA"/>
</dbReference>
<evidence type="ECO:0000256" key="6">
    <source>
        <dbReference type="SAM" id="Coils"/>
    </source>
</evidence>
<keyword evidence="10" id="KW-1185">Reference proteome</keyword>
<dbReference type="GO" id="GO:0000981">
    <property type="term" value="F:DNA-binding transcription factor activity, RNA polymerase II-specific"/>
    <property type="evidence" value="ECO:0007669"/>
    <property type="project" value="TreeGrafter"/>
</dbReference>
<evidence type="ECO:0000256" key="3">
    <source>
        <dbReference type="ARBA" id="ARBA00023125"/>
    </source>
</evidence>
<dbReference type="STRING" id="218851.A0A2G5ECZ3"/>
<gene>
    <name evidence="9" type="ORF">AQUCO_00900280v1</name>
</gene>
<dbReference type="PANTHER" id="PTHR16223">
    <property type="entry name" value="TRANSCRIPTION FACTOR BHLH83-RELATED"/>
    <property type="match status" value="1"/>
</dbReference>
<dbReference type="GO" id="GO:0046983">
    <property type="term" value="F:protein dimerization activity"/>
    <property type="evidence" value="ECO:0007669"/>
    <property type="project" value="InterPro"/>
</dbReference>
<keyword evidence="3" id="KW-0238">DNA-binding</keyword>
<evidence type="ECO:0000256" key="1">
    <source>
        <dbReference type="ARBA" id="ARBA00004123"/>
    </source>
</evidence>
<dbReference type="InterPro" id="IPR045239">
    <property type="entry name" value="bHLH95_bHLH"/>
</dbReference>